<evidence type="ECO:0000313" key="1">
    <source>
        <dbReference type="EMBL" id="NKX46384.1"/>
    </source>
</evidence>
<organism evidence="1 2">
    <name type="scientific">Roseicyclus persicicus</name>
    <dbReference type="NCBI Taxonomy" id="2650661"/>
    <lineage>
        <taxon>Bacteria</taxon>
        <taxon>Pseudomonadati</taxon>
        <taxon>Pseudomonadota</taxon>
        <taxon>Alphaproteobacteria</taxon>
        <taxon>Rhodobacterales</taxon>
        <taxon>Roseobacteraceae</taxon>
        <taxon>Roseicyclus</taxon>
    </lineage>
</organism>
<dbReference type="Proteomes" id="UP000526408">
    <property type="component" value="Unassembled WGS sequence"/>
</dbReference>
<proteinExistence type="predicted"/>
<keyword evidence="2" id="KW-1185">Reference proteome</keyword>
<dbReference type="EMBL" id="JAAZQQ010000007">
    <property type="protein sequence ID" value="NKX46384.1"/>
    <property type="molecule type" value="Genomic_DNA"/>
</dbReference>
<comment type="caution">
    <text evidence="1">The sequence shown here is derived from an EMBL/GenBank/DDBJ whole genome shotgun (WGS) entry which is preliminary data.</text>
</comment>
<name>A0A7X6H2Y1_9RHOB</name>
<gene>
    <name evidence="1" type="ORF">HCU73_17455</name>
</gene>
<evidence type="ECO:0000313" key="2">
    <source>
        <dbReference type="Proteomes" id="UP000526408"/>
    </source>
</evidence>
<sequence>MSMRQPIYTPEGPIEVSLVGGTEKGVPPCSGPACGSLRMRWSGRKLILLNSGADDMTVRVWFADIVGGSGVSQRVTLWPGDREEVEIPRHLLGVRRVEASFGAGLTESEEDAAHVLGASDGAPAEGYWHYRVDRSREPWVFSFETPPYRRYVRAWTGPYPSPYAEFWMGVGDTHLVSPGQWMQGLVDGRWSRLTDVDRR</sequence>
<reference evidence="1 2" key="1">
    <citation type="submission" date="2020-04" db="EMBL/GenBank/DDBJ databases">
        <authorList>
            <person name="Yoon J."/>
        </authorList>
    </citation>
    <scope>NUCLEOTIDE SEQUENCE [LARGE SCALE GENOMIC DNA]</scope>
    <source>
        <strain evidence="1 2">KMU-115</strain>
    </source>
</reference>
<dbReference type="AlphaFoldDB" id="A0A7X6H2Y1"/>
<dbReference type="RefSeq" id="WP_168624773.1">
    <property type="nucleotide sequence ID" value="NZ_JAAZQQ010000007.1"/>
</dbReference>
<accession>A0A7X6H2Y1</accession>
<protein>
    <submittedName>
        <fullName evidence="1">Uncharacterized protein</fullName>
    </submittedName>
</protein>